<evidence type="ECO:0000313" key="2">
    <source>
        <dbReference type="EMBL" id="KAJ7075462.1"/>
    </source>
</evidence>
<feature type="compositionally biased region" description="Pro residues" evidence="1">
    <location>
        <begin position="326"/>
        <end position="337"/>
    </location>
</feature>
<feature type="compositionally biased region" description="Low complexity" evidence="1">
    <location>
        <begin position="302"/>
        <end position="325"/>
    </location>
</feature>
<sequence>MSVKKKPEISGGARRSRAASCPRPPSSSKAIVVLRAGRCGRRNQTSSTRDERTLRASFPARVLAKTVRRPHHVDHQIFVRTHSVTLDGGQTKVGGLYDIRHSSTSGVTPNARRGRRIRTAERLTPVASPFSALPATRPNDAHIVPRHQASVQMFLASSARPPDVALSYLRLNLHPPIRACPTPSTAAHRSDTIVASAFSTSVHLHLHLHSPSPSPYVSSSSSSRPPHAACHRRRGRTLRMETHGARWTVPSTRSCVGYTAMRAALRVSGVVKFSFCLANPASPSRPRALKLQAPQAQAHLVSSPPRASPLSAPATSSLPRPFLGPARPPPLLLRPSPPSTPRLFATAVCASCPPSSPSASSPRPRSRPGALPVRALAPAPYSLLRVRSIVDQPLAPCVLGVPRLFAPTVSSRVLACAATVSSRAPPPDLCTSNPPARRWPRGCCVVSAFSRTPRTSPCTPAARRHNVLAPRSLSARWPSLGIRSRGLNIVSEGSRAPAPRPRPPPASIAPVPPSSALAVVVVIIVPTSLLPPRHRHRLLVLAPFKNARVYSFVLNVVLGGGVPPASHSLPSPWQSPSPFPRPHVACSRARTVNGFVHRAPRPRPRPCPPLLKPSANCILSCIAAVRDDA</sequence>
<reference evidence="2" key="1">
    <citation type="submission" date="2023-03" db="EMBL/GenBank/DDBJ databases">
        <title>Massive genome expansion in bonnet fungi (Mycena s.s.) driven by repeated elements and novel gene families across ecological guilds.</title>
        <authorList>
            <consortium name="Lawrence Berkeley National Laboratory"/>
            <person name="Harder C.B."/>
            <person name="Miyauchi S."/>
            <person name="Viragh M."/>
            <person name="Kuo A."/>
            <person name="Thoen E."/>
            <person name="Andreopoulos B."/>
            <person name="Lu D."/>
            <person name="Skrede I."/>
            <person name="Drula E."/>
            <person name="Henrissat B."/>
            <person name="Morin E."/>
            <person name="Kohler A."/>
            <person name="Barry K."/>
            <person name="LaButti K."/>
            <person name="Morin E."/>
            <person name="Salamov A."/>
            <person name="Lipzen A."/>
            <person name="Mereny Z."/>
            <person name="Hegedus B."/>
            <person name="Baldrian P."/>
            <person name="Stursova M."/>
            <person name="Weitz H."/>
            <person name="Taylor A."/>
            <person name="Grigoriev I.V."/>
            <person name="Nagy L.G."/>
            <person name="Martin F."/>
            <person name="Kauserud H."/>
        </authorList>
    </citation>
    <scope>NUCLEOTIDE SEQUENCE</scope>
    <source>
        <strain evidence="2">CBHHK173m</strain>
    </source>
</reference>
<feature type="compositionally biased region" description="Low complexity" evidence="1">
    <location>
        <begin position="10"/>
        <end position="21"/>
    </location>
</feature>
<protein>
    <submittedName>
        <fullName evidence="2">Uncharacterized protein</fullName>
    </submittedName>
</protein>
<dbReference type="AlphaFoldDB" id="A0AAD6TU65"/>
<accession>A0AAD6TU65</accession>
<name>A0AAD6TU65_9AGAR</name>
<evidence type="ECO:0000256" key="1">
    <source>
        <dbReference type="SAM" id="MobiDB-lite"/>
    </source>
</evidence>
<feature type="region of interest" description="Disordered" evidence="1">
    <location>
        <begin position="1"/>
        <end position="28"/>
    </location>
</feature>
<dbReference type="Proteomes" id="UP001222325">
    <property type="component" value="Unassembled WGS sequence"/>
</dbReference>
<feature type="region of interest" description="Disordered" evidence="1">
    <location>
        <begin position="287"/>
        <end position="337"/>
    </location>
</feature>
<proteinExistence type="predicted"/>
<organism evidence="2 3">
    <name type="scientific">Mycena belliarum</name>
    <dbReference type="NCBI Taxonomy" id="1033014"/>
    <lineage>
        <taxon>Eukaryota</taxon>
        <taxon>Fungi</taxon>
        <taxon>Dikarya</taxon>
        <taxon>Basidiomycota</taxon>
        <taxon>Agaricomycotina</taxon>
        <taxon>Agaricomycetes</taxon>
        <taxon>Agaricomycetidae</taxon>
        <taxon>Agaricales</taxon>
        <taxon>Marasmiineae</taxon>
        <taxon>Mycenaceae</taxon>
        <taxon>Mycena</taxon>
    </lineage>
</organism>
<dbReference type="EMBL" id="JARJCN010000095">
    <property type="protein sequence ID" value="KAJ7075462.1"/>
    <property type="molecule type" value="Genomic_DNA"/>
</dbReference>
<feature type="compositionally biased region" description="Low complexity" evidence="1">
    <location>
        <begin position="209"/>
        <end position="227"/>
    </location>
</feature>
<keyword evidence="3" id="KW-1185">Reference proteome</keyword>
<feature type="region of interest" description="Disordered" evidence="1">
    <location>
        <begin position="209"/>
        <end position="234"/>
    </location>
</feature>
<evidence type="ECO:0000313" key="3">
    <source>
        <dbReference type="Proteomes" id="UP001222325"/>
    </source>
</evidence>
<comment type="caution">
    <text evidence="2">The sequence shown here is derived from an EMBL/GenBank/DDBJ whole genome shotgun (WGS) entry which is preliminary data.</text>
</comment>
<gene>
    <name evidence="2" type="ORF">B0H15DRAFT_1010611</name>
</gene>